<organism evidence="3 4">
    <name type="scientific">Anaeramoeba ignava</name>
    <name type="common">Anaerobic marine amoeba</name>
    <dbReference type="NCBI Taxonomy" id="1746090"/>
    <lineage>
        <taxon>Eukaryota</taxon>
        <taxon>Metamonada</taxon>
        <taxon>Anaeramoebidae</taxon>
        <taxon>Anaeramoeba</taxon>
    </lineage>
</organism>
<evidence type="ECO:0000256" key="2">
    <source>
        <dbReference type="SAM" id="MobiDB-lite"/>
    </source>
</evidence>
<feature type="region of interest" description="Disordered" evidence="2">
    <location>
        <begin position="106"/>
        <end position="144"/>
    </location>
</feature>
<sequence>MNKNKFRLKPLIIQNKFQNKTKLDKKYQSNFKKESDSKSKKNRRSITTINSSLKNQNQSKNQQKNNSRKLHSILNKNGNKKTFPKLTIKKISGTELKKSYPKTLKIMKNPRLINHNIKFKSSQNKNEKNSNNNQENSKNSQKVEEEIKTRESKILQLEFKTEYLLFKIKEKIKENSDLKQQNLLLQKKIRNQSQVNNTNQKDSLNQKFLNMDANKSIQFSNINEQENENPKIQNQMINLKSKNLNINQLSFQDGSDPKNFLNENPQLKRIRNTIVSINDILRKKITKYELEIQDLNHKINDYEKDQKEYWKIFGQLQNEKKKNVELQKEIELLKKK</sequence>
<feature type="compositionally biased region" description="Basic and acidic residues" evidence="2">
    <location>
        <begin position="27"/>
        <end position="39"/>
    </location>
</feature>
<comment type="caution">
    <text evidence="3">The sequence shown here is derived from an EMBL/GenBank/DDBJ whole genome shotgun (WGS) entry which is preliminary data.</text>
</comment>
<evidence type="ECO:0000256" key="1">
    <source>
        <dbReference type="SAM" id="Coils"/>
    </source>
</evidence>
<evidence type="ECO:0000313" key="3">
    <source>
        <dbReference type="EMBL" id="KAJ5073035.1"/>
    </source>
</evidence>
<keyword evidence="1" id="KW-0175">Coiled coil</keyword>
<feature type="compositionally biased region" description="Low complexity" evidence="2">
    <location>
        <begin position="120"/>
        <end position="140"/>
    </location>
</feature>
<evidence type="ECO:0000313" key="4">
    <source>
        <dbReference type="Proteomes" id="UP001149090"/>
    </source>
</evidence>
<gene>
    <name evidence="3" type="ORF">M0811_08990</name>
</gene>
<reference evidence="3" key="1">
    <citation type="submission" date="2022-10" db="EMBL/GenBank/DDBJ databases">
        <title>Novel sulphate-reducing endosymbionts in the free-living metamonad Anaeramoeba.</title>
        <authorList>
            <person name="Jerlstrom-Hultqvist J."/>
            <person name="Cepicka I."/>
            <person name="Gallot-Lavallee L."/>
            <person name="Salas-Leiva D."/>
            <person name="Curtis B.A."/>
            <person name="Zahonova K."/>
            <person name="Pipaliya S."/>
            <person name="Dacks J."/>
            <person name="Roger A.J."/>
        </authorList>
    </citation>
    <scope>NUCLEOTIDE SEQUENCE</scope>
    <source>
        <strain evidence="3">BMAN</strain>
    </source>
</reference>
<name>A0A9Q0LJM6_ANAIG</name>
<keyword evidence="4" id="KW-1185">Reference proteome</keyword>
<feature type="region of interest" description="Disordered" evidence="2">
    <location>
        <begin position="27"/>
        <end position="68"/>
    </location>
</feature>
<proteinExistence type="predicted"/>
<protein>
    <submittedName>
        <fullName evidence="3">Uncharacterized protein</fullName>
    </submittedName>
</protein>
<feature type="coiled-coil region" evidence="1">
    <location>
        <begin position="278"/>
        <end position="336"/>
    </location>
</feature>
<dbReference type="EMBL" id="JAPDFW010000077">
    <property type="protein sequence ID" value="KAJ5073035.1"/>
    <property type="molecule type" value="Genomic_DNA"/>
</dbReference>
<dbReference type="AlphaFoldDB" id="A0A9Q0LJM6"/>
<accession>A0A9Q0LJM6</accession>
<dbReference type="Proteomes" id="UP001149090">
    <property type="component" value="Unassembled WGS sequence"/>
</dbReference>
<feature type="compositionally biased region" description="Low complexity" evidence="2">
    <location>
        <begin position="50"/>
        <end position="65"/>
    </location>
</feature>